<dbReference type="Proteomes" id="UP000005713">
    <property type="component" value="Unassembled WGS sequence"/>
</dbReference>
<name>A3K7R3_SAGS3</name>
<dbReference type="eggNOG" id="COG0834">
    <property type="taxonomic scope" value="Bacteria"/>
</dbReference>
<dbReference type="SMART" id="SM00079">
    <property type="entry name" value="PBPe"/>
    <property type="match status" value="1"/>
</dbReference>
<feature type="domain" description="Solute-binding protein family 3/N-terminal" evidence="5">
    <location>
        <begin position="43"/>
        <end position="270"/>
    </location>
</feature>
<organism evidence="7 8">
    <name type="scientific">Sagittula stellata (strain ATCC 700073 / DSM 11524 / E-37)</name>
    <dbReference type="NCBI Taxonomy" id="388399"/>
    <lineage>
        <taxon>Bacteria</taxon>
        <taxon>Pseudomonadati</taxon>
        <taxon>Pseudomonadota</taxon>
        <taxon>Alphaproteobacteria</taxon>
        <taxon>Rhodobacterales</taxon>
        <taxon>Roseobacteraceae</taxon>
        <taxon>Sagittula</taxon>
    </lineage>
</organism>
<dbReference type="PANTHER" id="PTHR35936:SF17">
    <property type="entry name" value="ARGININE-BINDING EXTRACELLULAR PROTEIN ARTP"/>
    <property type="match status" value="1"/>
</dbReference>
<keyword evidence="3" id="KW-0732">Signal</keyword>
<dbReference type="Gene3D" id="3.40.190.10">
    <property type="entry name" value="Periplasmic binding protein-like II"/>
    <property type="match status" value="2"/>
</dbReference>
<evidence type="ECO:0000313" key="8">
    <source>
        <dbReference type="Proteomes" id="UP000005713"/>
    </source>
</evidence>
<dbReference type="GO" id="GO:0030313">
    <property type="term" value="C:cell envelope"/>
    <property type="evidence" value="ECO:0007669"/>
    <property type="project" value="UniProtKB-SubCell"/>
</dbReference>
<sequence>MHAENRASNREPENMRNLRSTLIGAAFVVATAGAVMAQDLPDSLTIGTEGAYPPFTYTESDGSLAGFEIDLGNAMCAHLEMTCDWVAQDWDGLIPGLQAQKYDAIIASLYITDERRKVIGFSEAYYKVPARFAVPVDSDFEISAEGLSGKIVGTQRATSFERFMNATMPDVEVRLYGTMDEAYLDLVSGRVDTVMADVVAMQSSFLSSPEGEAYEMRGPEFTDPQFFGYGAGVAVRQDDQYIADAFSEAIKALREDGTYQELSDKWFGLDIYGG</sequence>
<dbReference type="EMBL" id="AAYA01000013">
    <property type="protein sequence ID" value="EBA06685.1"/>
    <property type="molecule type" value="Genomic_DNA"/>
</dbReference>
<reference evidence="7 8" key="1">
    <citation type="submission" date="2006-06" db="EMBL/GenBank/DDBJ databases">
        <authorList>
            <person name="Moran M.A."/>
            <person name="Ferriera S."/>
            <person name="Johnson J."/>
            <person name="Kravitz S."/>
            <person name="Beeson K."/>
            <person name="Sutton G."/>
            <person name="Rogers Y.-H."/>
            <person name="Friedman R."/>
            <person name="Frazier M."/>
            <person name="Venter J.C."/>
        </authorList>
    </citation>
    <scope>NUCLEOTIDE SEQUENCE [LARGE SCALE GENOMIC DNA]</scope>
    <source>
        <strain evidence="7 8">E-37</strain>
    </source>
</reference>
<evidence type="ECO:0000256" key="4">
    <source>
        <dbReference type="RuleBase" id="RU003744"/>
    </source>
</evidence>
<evidence type="ECO:0000256" key="1">
    <source>
        <dbReference type="ARBA" id="ARBA00004196"/>
    </source>
</evidence>
<dbReference type="InterPro" id="IPR001320">
    <property type="entry name" value="Iontro_rcpt_C"/>
</dbReference>
<evidence type="ECO:0000259" key="5">
    <source>
        <dbReference type="SMART" id="SM00062"/>
    </source>
</evidence>
<evidence type="ECO:0000313" key="7">
    <source>
        <dbReference type="EMBL" id="EBA06685.1"/>
    </source>
</evidence>
<comment type="caution">
    <text evidence="7">The sequence shown here is derived from an EMBL/GenBank/DDBJ whole genome shotgun (WGS) entry which is preliminary data.</text>
</comment>
<dbReference type="PROSITE" id="PS01039">
    <property type="entry name" value="SBP_BACTERIAL_3"/>
    <property type="match status" value="1"/>
</dbReference>
<evidence type="ECO:0000256" key="3">
    <source>
        <dbReference type="ARBA" id="ARBA00022729"/>
    </source>
</evidence>
<gene>
    <name evidence="7" type="ORF">SSE37_02320</name>
</gene>
<protein>
    <submittedName>
        <fullName evidence="7">Amino acid ABC transporter, periplasmic amino acid-binding protein</fullName>
    </submittedName>
</protein>
<dbReference type="Pfam" id="PF00497">
    <property type="entry name" value="SBP_bac_3"/>
    <property type="match status" value="1"/>
</dbReference>
<dbReference type="GO" id="GO:0015276">
    <property type="term" value="F:ligand-gated monoatomic ion channel activity"/>
    <property type="evidence" value="ECO:0007669"/>
    <property type="project" value="InterPro"/>
</dbReference>
<evidence type="ECO:0000256" key="2">
    <source>
        <dbReference type="ARBA" id="ARBA00010333"/>
    </source>
</evidence>
<feature type="domain" description="Ionotropic glutamate receptor C-terminal" evidence="6">
    <location>
        <begin position="43"/>
        <end position="269"/>
    </location>
</feature>
<dbReference type="SMART" id="SM00062">
    <property type="entry name" value="PBPb"/>
    <property type="match status" value="1"/>
</dbReference>
<dbReference type="SUPFAM" id="SSF53850">
    <property type="entry name" value="Periplasmic binding protein-like II"/>
    <property type="match status" value="1"/>
</dbReference>
<comment type="subcellular location">
    <subcellularLocation>
        <location evidence="1">Cell envelope</location>
    </subcellularLocation>
</comment>
<dbReference type="InterPro" id="IPR001638">
    <property type="entry name" value="Solute-binding_3/MltF_N"/>
</dbReference>
<dbReference type="AlphaFoldDB" id="A3K7R3"/>
<dbReference type="InterPro" id="IPR018313">
    <property type="entry name" value="SBP_3_CS"/>
</dbReference>
<proteinExistence type="inferred from homology"/>
<keyword evidence="8" id="KW-1185">Reference proteome</keyword>
<dbReference type="GO" id="GO:0016020">
    <property type="term" value="C:membrane"/>
    <property type="evidence" value="ECO:0007669"/>
    <property type="project" value="InterPro"/>
</dbReference>
<dbReference type="PANTHER" id="PTHR35936">
    <property type="entry name" value="MEMBRANE-BOUND LYTIC MUREIN TRANSGLYCOSYLASE F"/>
    <property type="match status" value="1"/>
</dbReference>
<comment type="similarity">
    <text evidence="2 4">Belongs to the bacterial solute-binding protein 3 family.</text>
</comment>
<evidence type="ECO:0000259" key="6">
    <source>
        <dbReference type="SMART" id="SM00079"/>
    </source>
</evidence>
<accession>A3K7R3</accession>